<feature type="active site" description="Proton donor" evidence="4">
    <location>
        <position position="53"/>
    </location>
</feature>
<reference evidence="8 9" key="1">
    <citation type="journal article" date="2015" name="Int. J. Syst. Evol. Microbiol.">
        <title>Sporolactobacillus shoreae sp. nov. and Sporolactobacillus spathodeae sp. nov., two spore-forming lactic acid bacteria isolated from tree barks in Thailand.</title>
        <authorList>
            <person name="Thamacharoensuk T."/>
            <person name="Kitahara M."/>
            <person name="Ohkuma M."/>
            <person name="Thongchul N."/>
            <person name="Tanasupawat S."/>
        </authorList>
    </citation>
    <scope>NUCLEOTIDE SEQUENCE [LARGE SCALE GENOMIC DNA]</scope>
    <source>
        <strain evidence="8 9">BK92</strain>
    </source>
</reference>
<dbReference type="EMBL" id="SRJD01000018">
    <property type="protein sequence ID" value="TGA96910.1"/>
    <property type="molecule type" value="Genomic_DNA"/>
</dbReference>
<dbReference type="AlphaFoldDB" id="A0A4Z0GLG9"/>
<dbReference type="Gene3D" id="3.20.20.100">
    <property type="entry name" value="NADP-dependent oxidoreductase domain"/>
    <property type="match status" value="1"/>
</dbReference>
<dbReference type="PRINTS" id="PR00069">
    <property type="entry name" value="ALDKETRDTASE"/>
</dbReference>
<feature type="binding site" evidence="5">
    <location>
        <position position="111"/>
    </location>
    <ligand>
        <name>substrate</name>
    </ligand>
</feature>
<dbReference type="RefSeq" id="WP_135349364.1">
    <property type="nucleotide sequence ID" value="NZ_SRJD01000018.1"/>
</dbReference>
<dbReference type="OrthoDB" id="9804790at2"/>
<dbReference type="PROSITE" id="PS00062">
    <property type="entry name" value="ALDOKETO_REDUCTASE_2"/>
    <property type="match status" value="1"/>
</dbReference>
<keyword evidence="3" id="KW-0560">Oxidoreductase</keyword>
<evidence type="ECO:0000256" key="2">
    <source>
        <dbReference type="ARBA" id="ARBA00022857"/>
    </source>
</evidence>
<evidence type="ECO:0000256" key="1">
    <source>
        <dbReference type="ARBA" id="ARBA00007905"/>
    </source>
</evidence>
<dbReference type="SUPFAM" id="SSF51430">
    <property type="entry name" value="NAD(P)-linked oxidoreductase"/>
    <property type="match status" value="1"/>
</dbReference>
<evidence type="ECO:0000256" key="6">
    <source>
        <dbReference type="PIRSR" id="PIRSR000097-3"/>
    </source>
</evidence>
<dbReference type="PROSITE" id="PS00798">
    <property type="entry name" value="ALDOKETO_REDUCTASE_1"/>
    <property type="match status" value="1"/>
</dbReference>
<keyword evidence="2" id="KW-0521">NADP</keyword>
<evidence type="ECO:0000256" key="5">
    <source>
        <dbReference type="PIRSR" id="PIRSR000097-2"/>
    </source>
</evidence>
<dbReference type="GO" id="GO:0016616">
    <property type="term" value="F:oxidoreductase activity, acting on the CH-OH group of donors, NAD or NADP as acceptor"/>
    <property type="evidence" value="ECO:0007669"/>
    <property type="project" value="UniProtKB-ARBA"/>
</dbReference>
<dbReference type="PANTHER" id="PTHR43827:SF3">
    <property type="entry name" value="NADP-DEPENDENT OXIDOREDUCTASE DOMAIN-CONTAINING PROTEIN"/>
    <property type="match status" value="1"/>
</dbReference>
<dbReference type="CDD" id="cd19071">
    <property type="entry name" value="AKR_AKR1-5-like"/>
    <property type="match status" value="1"/>
</dbReference>
<dbReference type="PANTHER" id="PTHR43827">
    <property type="entry name" value="2,5-DIKETO-D-GLUCONIC ACID REDUCTASE"/>
    <property type="match status" value="1"/>
</dbReference>
<sequence length="272" mass="30803">MTVLTDAYTLSNGIKIPKIGFGTWQIPAGKVTYEAVTNALKLGYRHIDTAWAYHNEKSVGEAVRDSGLDRSEIFVTSKCPAEAKSYASAKKRFEETMENLDIDYLDLYLIHAPWPWAEWGTDYSKENLEVWRLMEEVYQSGKVKAIGISNFNVSDMKNIFEHCTVKPMVNQIRYFIGFTEPDITKYAEDNDLLVEAYSPLATGKILNNSELQKIAEKYSVSVAQLSIRYCLQKGVLPLPKATSEAHIRNNADIDFTISEQDIAYLDTLTTSR</sequence>
<dbReference type="Pfam" id="PF00248">
    <property type="entry name" value="Aldo_ket_red"/>
    <property type="match status" value="1"/>
</dbReference>
<dbReference type="InterPro" id="IPR018170">
    <property type="entry name" value="Aldo/ket_reductase_CS"/>
</dbReference>
<comment type="caution">
    <text evidence="8">The sequence shown here is derived from an EMBL/GenBank/DDBJ whole genome shotgun (WGS) entry which is preliminary data.</text>
</comment>
<feature type="domain" description="NADP-dependent oxidoreductase" evidence="7">
    <location>
        <begin position="18"/>
        <end position="268"/>
    </location>
</feature>
<keyword evidence="9" id="KW-1185">Reference proteome</keyword>
<dbReference type="PIRSF" id="PIRSF000097">
    <property type="entry name" value="AKR"/>
    <property type="match status" value="1"/>
</dbReference>
<evidence type="ECO:0000256" key="4">
    <source>
        <dbReference type="PIRSR" id="PIRSR000097-1"/>
    </source>
</evidence>
<name>A0A4Z0GLG9_9BACL</name>
<protein>
    <submittedName>
        <fullName evidence="8">Aldo/keto reductase</fullName>
    </submittedName>
</protein>
<dbReference type="FunFam" id="3.20.20.100:FF:000002">
    <property type="entry name" value="2,5-diketo-D-gluconic acid reductase A"/>
    <property type="match status" value="1"/>
</dbReference>
<evidence type="ECO:0000313" key="9">
    <source>
        <dbReference type="Proteomes" id="UP000298347"/>
    </source>
</evidence>
<gene>
    <name evidence="8" type="ORF">E4665_13695</name>
</gene>
<evidence type="ECO:0000256" key="3">
    <source>
        <dbReference type="ARBA" id="ARBA00023002"/>
    </source>
</evidence>
<evidence type="ECO:0000313" key="8">
    <source>
        <dbReference type="EMBL" id="TGA96910.1"/>
    </source>
</evidence>
<dbReference type="InterPro" id="IPR036812">
    <property type="entry name" value="NAD(P)_OxRdtase_dom_sf"/>
</dbReference>
<evidence type="ECO:0000259" key="7">
    <source>
        <dbReference type="Pfam" id="PF00248"/>
    </source>
</evidence>
<accession>A0A4Z0GLG9</accession>
<dbReference type="Proteomes" id="UP000298347">
    <property type="component" value="Unassembled WGS sequence"/>
</dbReference>
<comment type="similarity">
    <text evidence="1">Belongs to the aldo/keto reductase family.</text>
</comment>
<organism evidence="8 9">
    <name type="scientific">Sporolactobacillus shoreae</name>
    <dbReference type="NCBI Taxonomy" id="1465501"/>
    <lineage>
        <taxon>Bacteria</taxon>
        <taxon>Bacillati</taxon>
        <taxon>Bacillota</taxon>
        <taxon>Bacilli</taxon>
        <taxon>Bacillales</taxon>
        <taxon>Sporolactobacillaceae</taxon>
        <taxon>Sporolactobacillus</taxon>
    </lineage>
</organism>
<proteinExistence type="inferred from homology"/>
<dbReference type="InterPro" id="IPR020471">
    <property type="entry name" value="AKR"/>
</dbReference>
<feature type="site" description="Lowers pKa of active site Tyr" evidence="6">
    <location>
        <position position="78"/>
    </location>
</feature>
<dbReference type="InterPro" id="IPR023210">
    <property type="entry name" value="NADP_OxRdtase_dom"/>
</dbReference>